<dbReference type="Proteomes" id="UP000298663">
    <property type="component" value="Unassembled WGS sequence"/>
</dbReference>
<dbReference type="AlphaFoldDB" id="A0A4U5M5E2"/>
<evidence type="ECO:0000313" key="2">
    <source>
        <dbReference type="EMBL" id="TKR64067.1"/>
    </source>
</evidence>
<dbReference type="OrthoDB" id="2506647at2759"/>
<dbReference type="PROSITE" id="PS01220">
    <property type="entry name" value="PBP"/>
    <property type="match status" value="1"/>
</dbReference>
<dbReference type="CDD" id="cd00866">
    <property type="entry name" value="PEBP_euk"/>
    <property type="match status" value="1"/>
</dbReference>
<dbReference type="SUPFAM" id="SSF49777">
    <property type="entry name" value="PEBP-like"/>
    <property type="match status" value="1"/>
</dbReference>
<protein>
    <recommendedName>
        <fullName evidence="4">Phosphatidylethanolamine-binding protein</fullName>
    </recommendedName>
</protein>
<name>A0A4U5M5E2_STECR</name>
<dbReference type="EMBL" id="AZBU02000009">
    <property type="protein sequence ID" value="TKR64067.1"/>
    <property type="molecule type" value="Genomic_DNA"/>
</dbReference>
<organism evidence="2 3">
    <name type="scientific">Steinernema carpocapsae</name>
    <name type="common">Entomopathogenic nematode</name>
    <dbReference type="NCBI Taxonomy" id="34508"/>
    <lineage>
        <taxon>Eukaryota</taxon>
        <taxon>Metazoa</taxon>
        <taxon>Ecdysozoa</taxon>
        <taxon>Nematoda</taxon>
        <taxon>Chromadorea</taxon>
        <taxon>Rhabditida</taxon>
        <taxon>Tylenchina</taxon>
        <taxon>Panagrolaimomorpha</taxon>
        <taxon>Strongyloidoidea</taxon>
        <taxon>Steinernematidae</taxon>
        <taxon>Steinernema</taxon>
    </lineage>
</organism>
<dbReference type="InterPro" id="IPR035810">
    <property type="entry name" value="PEBP_euk"/>
</dbReference>
<dbReference type="PANTHER" id="PTHR11362">
    <property type="entry name" value="PHOSPHATIDYLETHANOLAMINE-BINDING PROTEIN"/>
    <property type="match status" value="1"/>
</dbReference>
<dbReference type="STRING" id="34508.A0A4U5M5E2"/>
<dbReference type="InterPro" id="IPR036610">
    <property type="entry name" value="PEBP-like_sf"/>
</dbReference>
<sequence length="186" mass="20697">MAAQAFQKHEVVPDVLKTAPLKVAKVVYDSGVEVNFGAELTPTQVKNQPSVTWEADPNALYSLIFTDPDAPSRTDPKRCEWHHWFVANIPGSDLSKGDVFAEYVGAGAPKDTGLHRYIFVVYKQPGKLAEPEYGGLKNNSMHHRSELKMQSFAEKNGLGNPVAGNFFQAQYDDHCLEIYKQLTSKD</sequence>
<comment type="caution">
    <text evidence="2">The sequence shown here is derived from an EMBL/GenBank/DDBJ whole genome shotgun (WGS) entry which is preliminary data.</text>
</comment>
<dbReference type="Pfam" id="PF01161">
    <property type="entry name" value="PBP"/>
    <property type="match status" value="1"/>
</dbReference>
<evidence type="ECO:0000256" key="1">
    <source>
        <dbReference type="ARBA" id="ARBA00007091"/>
    </source>
</evidence>
<reference evidence="2 3" key="2">
    <citation type="journal article" date="2019" name="G3 (Bethesda)">
        <title>Hybrid Assembly of the Genome of the Entomopathogenic Nematode Steinernema carpocapsae Identifies the X-Chromosome.</title>
        <authorList>
            <person name="Serra L."/>
            <person name="Macchietto M."/>
            <person name="Macias-Munoz A."/>
            <person name="McGill C.J."/>
            <person name="Rodriguez I.M."/>
            <person name="Rodriguez B."/>
            <person name="Murad R."/>
            <person name="Mortazavi A."/>
        </authorList>
    </citation>
    <scope>NUCLEOTIDE SEQUENCE [LARGE SCALE GENOMIC DNA]</scope>
    <source>
        <strain evidence="2 3">ALL</strain>
    </source>
</reference>
<dbReference type="PANTHER" id="PTHR11362:SF82">
    <property type="entry name" value="PHOSPHATIDYLETHANOLAMINE-BINDING PROTEIN 4"/>
    <property type="match status" value="1"/>
</dbReference>
<dbReference type="InterPro" id="IPR008914">
    <property type="entry name" value="PEBP"/>
</dbReference>
<evidence type="ECO:0008006" key="4">
    <source>
        <dbReference type="Google" id="ProtNLM"/>
    </source>
</evidence>
<dbReference type="Gene3D" id="3.90.280.10">
    <property type="entry name" value="PEBP-like"/>
    <property type="match status" value="1"/>
</dbReference>
<reference evidence="2 3" key="1">
    <citation type="journal article" date="2015" name="Genome Biol.">
        <title>Comparative genomics of Steinernema reveals deeply conserved gene regulatory networks.</title>
        <authorList>
            <person name="Dillman A.R."/>
            <person name="Macchietto M."/>
            <person name="Porter C.F."/>
            <person name="Rogers A."/>
            <person name="Williams B."/>
            <person name="Antoshechkin I."/>
            <person name="Lee M.M."/>
            <person name="Goodwin Z."/>
            <person name="Lu X."/>
            <person name="Lewis E.E."/>
            <person name="Goodrich-Blair H."/>
            <person name="Stock S.P."/>
            <person name="Adams B.J."/>
            <person name="Sternberg P.W."/>
            <person name="Mortazavi A."/>
        </authorList>
    </citation>
    <scope>NUCLEOTIDE SEQUENCE [LARGE SCALE GENOMIC DNA]</scope>
    <source>
        <strain evidence="2 3">ALL</strain>
    </source>
</reference>
<dbReference type="InterPro" id="IPR001858">
    <property type="entry name" value="Phosphatidylethanolamine-bd_CS"/>
</dbReference>
<proteinExistence type="inferred from homology"/>
<accession>A0A4U5M5E2</accession>
<gene>
    <name evidence="2" type="ORF">L596_024663</name>
</gene>
<comment type="similarity">
    <text evidence="1">Belongs to the phosphatidylethanolamine-binding protein family.</text>
</comment>
<keyword evidence="3" id="KW-1185">Reference proteome</keyword>
<evidence type="ECO:0000313" key="3">
    <source>
        <dbReference type="Proteomes" id="UP000298663"/>
    </source>
</evidence>